<dbReference type="AlphaFoldDB" id="A0A9J2PCV0"/>
<sequence length="216" mass="25068">MADIRRRRRVDDEAWWNGPRFANFWARYEAAAAWIDIHRQAVCASHAATFGIREDAAFNENEEDEPCTSIGEVIFRASDSDEWDLCTEEEDQSMDEEEEVEMDEEMAAFLRQTAEHRKQRDAERLKENNKRGDYWMEINGEDYILADKIGVEGASHRTTATPNVAAEEQAKHELREKFYGKDANKIAAMEAALQIRYEQYVANTDAQMWPIIPLKI</sequence>
<dbReference type="Proteomes" id="UP000036681">
    <property type="component" value="Unplaced"/>
</dbReference>
<dbReference type="Pfam" id="PF15348">
    <property type="entry name" value="GEMIN8"/>
    <property type="match status" value="1"/>
</dbReference>
<evidence type="ECO:0000313" key="1">
    <source>
        <dbReference type="Proteomes" id="UP000036681"/>
    </source>
</evidence>
<keyword evidence="1" id="KW-1185">Reference proteome</keyword>
<dbReference type="GO" id="GO:0000387">
    <property type="term" value="P:spliceosomal snRNP assembly"/>
    <property type="evidence" value="ECO:0007669"/>
    <property type="project" value="InterPro"/>
</dbReference>
<organism evidence="1 2">
    <name type="scientific">Ascaris lumbricoides</name>
    <name type="common">Giant roundworm</name>
    <dbReference type="NCBI Taxonomy" id="6252"/>
    <lineage>
        <taxon>Eukaryota</taxon>
        <taxon>Metazoa</taxon>
        <taxon>Ecdysozoa</taxon>
        <taxon>Nematoda</taxon>
        <taxon>Chromadorea</taxon>
        <taxon>Rhabditida</taxon>
        <taxon>Spirurina</taxon>
        <taxon>Ascaridomorpha</taxon>
        <taxon>Ascaridoidea</taxon>
        <taxon>Ascarididae</taxon>
        <taxon>Ascaris</taxon>
    </lineage>
</organism>
<evidence type="ECO:0000313" key="2">
    <source>
        <dbReference type="WBParaSite" id="ALUE_0000779001-mRNA-1"/>
    </source>
</evidence>
<name>A0A9J2PCV0_ASCLU</name>
<dbReference type="WBParaSite" id="ALUE_0000779001-mRNA-1">
    <property type="protein sequence ID" value="ALUE_0000779001-mRNA-1"/>
    <property type="gene ID" value="ALUE_0000779001"/>
</dbReference>
<dbReference type="PANTHER" id="PTHR16238">
    <property type="entry name" value="GEM-ASSOCIATED PROTEIN 8"/>
    <property type="match status" value="1"/>
</dbReference>
<proteinExistence type="predicted"/>
<reference evidence="2" key="1">
    <citation type="submission" date="2023-03" db="UniProtKB">
        <authorList>
            <consortium name="WormBaseParasite"/>
        </authorList>
    </citation>
    <scope>IDENTIFICATION</scope>
</reference>
<dbReference type="InterPro" id="IPR034754">
    <property type="entry name" value="GEMIN8"/>
</dbReference>
<accession>A0A9J2PCV0</accession>
<protein>
    <submittedName>
        <fullName evidence="2">Gem-associated protein 8</fullName>
    </submittedName>
</protein>
<dbReference type="GO" id="GO:0032797">
    <property type="term" value="C:SMN complex"/>
    <property type="evidence" value="ECO:0007669"/>
    <property type="project" value="InterPro"/>
</dbReference>
<dbReference type="PANTHER" id="PTHR16238:SF7">
    <property type="entry name" value="GEM-ASSOCIATED PROTEIN 8"/>
    <property type="match status" value="1"/>
</dbReference>